<sequence length="345" mass="38694">MCHDMSDIVVLDTGDIDSHNNLGINASPGDRLKYRRITTCAVLNSTSYVQGWNGTLTNSVGPRPAPETAYAYYGPSLNTKTDFTYSYSNYASFFTNFSAKVTNSYQIDVEQVFAPTEPAGTIDDFNPISELIQEQADLNLIFLSFTGMYLGQVNDPWFSAHNEYRFNNKLSFLEKRYSRDAAISVMGCTEQHNFCTGNNTCTGFLGFNQVQNVGAFNTALTPNQNATFDRLLRAVQASRLRRIVQYLSATTTPLKASNQSIAGNSGAVISQALPDNQWKLELEFWYFIAMAQLQRTVVQWATGQIAPDPQYVQYLLPPTDAQDHKVYTYLLASKRFVDDYQSKQS</sequence>
<proteinExistence type="predicted"/>
<dbReference type="Proteomes" id="UP001172386">
    <property type="component" value="Unassembled WGS sequence"/>
</dbReference>
<comment type="caution">
    <text evidence="1">The sequence shown here is derived from an EMBL/GenBank/DDBJ whole genome shotgun (WGS) entry which is preliminary data.</text>
</comment>
<protein>
    <submittedName>
        <fullName evidence="1">Uncharacterized protein</fullName>
    </submittedName>
</protein>
<dbReference type="EMBL" id="JAPDRQ010000265">
    <property type="protein sequence ID" value="KAJ9651305.1"/>
    <property type="molecule type" value="Genomic_DNA"/>
</dbReference>
<keyword evidence="2" id="KW-1185">Reference proteome</keyword>
<name>A0ACC2ZUI5_9EURO</name>
<evidence type="ECO:0000313" key="2">
    <source>
        <dbReference type="Proteomes" id="UP001172386"/>
    </source>
</evidence>
<reference evidence="1" key="1">
    <citation type="submission" date="2022-10" db="EMBL/GenBank/DDBJ databases">
        <title>Culturing micro-colonial fungi from biological soil crusts in the Mojave desert and describing Neophaeococcomyces mojavensis, and introducing the new genera and species Taxawa tesnikishii.</title>
        <authorList>
            <person name="Kurbessoian T."/>
            <person name="Stajich J.E."/>
        </authorList>
    </citation>
    <scope>NUCLEOTIDE SEQUENCE</scope>
    <source>
        <strain evidence="1">JES_112</strain>
    </source>
</reference>
<organism evidence="1 2">
    <name type="scientific">Neophaeococcomyces mojaviensis</name>
    <dbReference type="NCBI Taxonomy" id="3383035"/>
    <lineage>
        <taxon>Eukaryota</taxon>
        <taxon>Fungi</taxon>
        <taxon>Dikarya</taxon>
        <taxon>Ascomycota</taxon>
        <taxon>Pezizomycotina</taxon>
        <taxon>Eurotiomycetes</taxon>
        <taxon>Chaetothyriomycetidae</taxon>
        <taxon>Chaetothyriales</taxon>
        <taxon>Chaetothyriales incertae sedis</taxon>
        <taxon>Neophaeococcomyces</taxon>
    </lineage>
</organism>
<gene>
    <name evidence="1" type="ORF">H2198_009399</name>
</gene>
<accession>A0ACC2ZUI5</accession>
<evidence type="ECO:0000313" key="1">
    <source>
        <dbReference type="EMBL" id="KAJ9651305.1"/>
    </source>
</evidence>